<dbReference type="PROSITE" id="PS51257">
    <property type="entry name" value="PROKAR_LIPOPROTEIN"/>
    <property type="match status" value="1"/>
</dbReference>
<sequence>MKTKMFKIMSDIRYVLAGATITLGLITFGCIPERDQGDPEVIDPSESATTPESTSPTPPSVDFSAEAESMRGWDDLCETADYETVSGQFADVIDDVRSINDSGAEGSSLIQCIDDLELPRQVPIGGFKLWLKPYDSNVAAWEAYTSEHRTIIHNFHDVDIDPDVSFDVSGDGTWAQGEVGAFETPTTKSEGNKSALAVAQGDFYIVEVLMRFDDDEEVLRSDCEPNSTDNCVMTAAYMAEFLADEYLPGLYQRIEDRLAES</sequence>
<reference evidence="3" key="1">
    <citation type="submission" date="2019-04" db="EMBL/GenBank/DDBJ databases">
        <title>Nocardioides xinjiangensis sp. nov.</title>
        <authorList>
            <person name="Liu S."/>
        </authorList>
    </citation>
    <scope>NUCLEOTIDE SEQUENCE [LARGE SCALE GENOMIC DNA]</scope>
    <source>
        <strain evidence="3">18</strain>
    </source>
</reference>
<proteinExistence type="predicted"/>
<dbReference type="EMBL" id="STGY01000081">
    <property type="protein sequence ID" value="THV33937.1"/>
    <property type="molecule type" value="Genomic_DNA"/>
</dbReference>
<evidence type="ECO:0000313" key="2">
    <source>
        <dbReference type="EMBL" id="THV33937.1"/>
    </source>
</evidence>
<protein>
    <submittedName>
        <fullName evidence="2">Uncharacterized protein</fullName>
    </submittedName>
</protein>
<gene>
    <name evidence="2" type="ORF">FAB82_24490</name>
</gene>
<accession>A0A4S8PRQ6</accession>
<dbReference type="AlphaFoldDB" id="A0A4S8PRQ6"/>
<comment type="caution">
    <text evidence="2">The sequence shown here is derived from an EMBL/GenBank/DDBJ whole genome shotgun (WGS) entry which is preliminary data.</text>
</comment>
<feature type="compositionally biased region" description="Low complexity" evidence="1">
    <location>
        <begin position="44"/>
        <end position="55"/>
    </location>
</feature>
<reference evidence="2 3" key="2">
    <citation type="submission" date="2019-05" db="EMBL/GenBank/DDBJ databases">
        <title>Glycomyces buryatensis sp. nov.</title>
        <authorList>
            <person name="Nikitina E."/>
        </authorList>
    </citation>
    <scope>NUCLEOTIDE SEQUENCE [LARGE SCALE GENOMIC DNA]</scope>
    <source>
        <strain evidence="2 3">18</strain>
    </source>
</reference>
<dbReference type="RefSeq" id="WP_136537192.1">
    <property type="nucleotide sequence ID" value="NZ_STGY01000081.1"/>
</dbReference>
<dbReference type="Proteomes" id="UP000308760">
    <property type="component" value="Unassembled WGS sequence"/>
</dbReference>
<feature type="region of interest" description="Disordered" evidence="1">
    <location>
        <begin position="35"/>
        <end position="65"/>
    </location>
</feature>
<dbReference type="OrthoDB" id="9988113at2"/>
<keyword evidence="3" id="KW-1185">Reference proteome</keyword>
<organism evidence="2 3">
    <name type="scientific">Glycomyces buryatensis</name>
    <dbReference type="NCBI Taxonomy" id="2570927"/>
    <lineage>
        <taxon>Bacteria</taxon>
        <taxon>Bacillati</taxon>
        <taxon>Actinomycetota</taxon>
        <taxon>Actinomycetes</taxon>
        <taxon>Glycomycetales</taxon>
        <taxon>Glycomycetaceae</taxon>
        <taxon>Glycomyces</taxon>
    </lineage>
</organism>
<evidence type="ECO:0000313" key="3">
    <source>
        <dbReference type="Proteomes" id="UP000308760"/>
    </source>
</evidence>
<name>A0A4S8PRQ6_9ACTN</name>
<evidence type="ECO:0000256" key="1">
    <source>
        <dbReference type="SAM" id="MobiDB-lite"/>
    </source>
</evidence>